<name>A0ABW3FIH9_9HYPH</name>
<proteinExistence type="predicted"/>
<reference evidence="2" key="1">
    <citation type="journal article" date="2019" name="Int. J. Syst. Evol. Microbiol.">
        <title>The Global Catalogue of Microorganisms (GCM) 10K type strain sequencing project: providing services to taxonomists for standard genome sequencing and annotation.</title>
        <authorList>
            <consortium name="The Broad Institute Genomics Platform"/>
            <consortium name="The Broad Institute Genome Sequencing Center for Infectious Disease"/>
            <person name="Wu L."/>
            <person name="Ma J."/>
        </authorList>
    </citation>
    <scope>NUCLEOTIDE SEQUENCE [LARGE SCALE GENOMIC DNA]</scope>
    <source>
        <strain evidence="2">CCUG 60023</strain>
    </source>
</reference>
<dbReference type="Gene3D" id="1.20.910.10">
    <property type="entry name" value="Heme oxygenase-like"/>
    <property type="match status" value="1"/>
</dbReference>
<evidence type="ECO:0000313" key="1">
    <source>
        <dbReference type="EMBL" id="MFD0917298.1"/>
    </source>
</evidence>
<comment type="caution">
    <text evidence="1">The sequence shown here is derived from an EMBL/GenBank/DDBJ whole genome shotgun (WGS) entry which is preliminary data.</text>
</comment>
<gene>
    <name evidence="1" type="ORF">ACFQ14_12855</name>
</gene>
<protein>
    <submittedName>
        <fullName evidence="1">Iron-containing redox enzyme family protein</fullName>
    </submittedName>
</protein>
<dbReference type="EMBL" id="JBHTJV010000011">
    <property type="protein sequence ID" value="MFD0917298.1"/>
    <property type="molecule type" value="Genomic_DNA"/>
</dbReference>
<sequence>MADSLAVRNSEILRAKMMMCTGPLDAVFSRLWANENPKELVPAFLIMLHQIMRASVPVMEAAIRKLSEMDSSDAFVEQLKDYYEHHLSEERDHDVWALDDLEAAGFDPDEVLRLMPAPAVARLAGAQRYWVEHHHPVTLLGCIMVLESFPPSTEIIDKIRDSSGLPEVAFRTFRLHGRVDPFHSAEVRALIDCLPLTSNDIAQIATSLIACMESLTECIAGLKPIKRNLLKAA</sequence>
<accession>A0ABW3FIH9</accession>
<dbReference type="RefSeq" id="WP_377213161.1">
    <property type="nucleotide sequence ID" value="NZ_JBHTJV010000011.1"/>
</dbReference>
<evidence type="ECO:0000313" key="2">
    <source>
        <dbReference type="Proteomes" id="UP001597101"/>
    </source>
</evidence>
<keyword evidence="2" id="KW-1185">Reference proteome</keyword>
<dbReference type="InterPro" id="IPR016084">
    <property type="entry name" value="Haem_Oase-like_multi-hlx"/>
</dbReference>
<dbReference type="SUPFAM" id="SSF48613">
    <property type="entry name" value="Heme oxygenase-like"/>
    <property type="match status" value="1"/>
</dbReference>
<dbReference type="Pfam" id="PF14518">
    <property type="entry name" value="Haem_oxygenas_2"/>
    <property type="match status" value="1"/>
</dbReference>
<organism evidence="1 2">
    <name type="scientific">Pseudahrensia aquimaris</name>
    <dbReference type="NCBI Taxonomy" id="744461"/>
    <lineage>
        <taxon>Bacteria</taxon>
        <taxon>Pseudomonadati</taxon>
        <taxon>Pseudomonadota</taxon>
        <taxon>Alphaproteobacteria</taxon>
        <taxon>Hyphomicrobiales</taxon>
        <taxon>Ahrensiaceae</taxon>
        <taxon>Pseudahrensia</taxon>
    </lineage>
</organism>
<dbReference type="Proteomes" id="UP001597101">
    <property type="component" value="Unassembled WGS sequence"/>
</dbReference>